<proteinExistence type="predicted"/>
<dbReference type="EMBL" id="CP071090">
    <property type="protein sequence ID" value="QSQ22887.1"/>
    <property type="molecule type" value="Genomic_DNA"/>
</dbReference>
<protein>
    <submittedName>
        <fullName evidence="1">Uncharacterized protein</fullName>
    </submittedName>
</protein>
<accession>A0ABX7NVG3</accession>
<dbReference type="RefSeq" id="WP_206724463.1">
    <property type="nucleotide sequence ID" value="NZ_CP071090.1"/>
</dbReference>
<reference evidence="1 2" key="1">
    <citation type="submission" date="2021-02" db="EMBL/GenBank/DDBJ databases">
        <title>De Novo genome assembly of isolated myxobacteria.</title>
        <authorList>
            <person name="Stevens D.C."/>
        </authorList>
    </citation>
    <scope>NUCLEOTIDE SEQUENCE [LARGE SCALE GENOMIC DNA]</scope>
    <source>
        <strain evidence="2">SCPEA02</strain>
    </source>
</reference>
<organism evidence="1 2">
    <name type="scientific">Pyxidicoccus parkwayensis</name>
    <dbReference type="NCBI Taxonomy" id="2813578"/>
    <lineage>
        <taxon>Bacteria</taxon>
        <taxon>Pseudomonadati</taxon>
        <taxon>Myxococcota</taxon>
        <taxon>Myxococcia</taxon>
        <taxon>Myxococcales</taxon>
        <taxon>Cystobacterineae</taxon>
        <taxon>Myxococcaceae</taxon>
        <taxon>Pyxidicoccus</taxon>
    </lineage>
</organism>
<gene>
    <name evidence="1" type="ORF">JY651_48660</name>
</gene>
<name>A0ABX7NVG3_9BACT</name>
<keyword evidence="2" id="KW-1185">Reference proteome</keyword>
<evidence type="ECO:0000313" key="2">
    <source>
        <dbReference type="Proteomes" id="UP000662747"/>
    </source>
</evidence>
<sequence>MSGLVFDVSMLRGTFALHGAGVGGRAPLAAIGTLTIDAHGGFSGHMLRSVPGEPLRTQTLEGVCLMEPRGSGTVLAVGGSPSELTIVCSRVGGIEGAWRVDELALVFRLPDAVSGGLLTARATRLPDEGRFNQASLHGTYVGAGSGRGGGLPSAGLGVLSYDGAGRFSESNVANVALGTLQERTFVSGSDEGAYAVEADGRGTVAGGGVLFVITRAEVVDGVRRALEYAFIAPGEAQASSAWATGLIVRRSD</sequence>
<dbReference type="Proteomes" id="UP000662747">
    <property type="component" value="Chromosome"/>
</dbReference>
<evidence type="ECO:0000313" key="1">
    <source>
        <dbReference type="EMBL" id="QSQ22887.1"/>
    </source>
</evidence>